<evidence type="ECO:0000313" key="2">
    <source>
        <dbReference type="EMBL" id="SFJ70882.1"/>
    </source>
</evidence>
<gene>
    <name evidence="2" type="ORF">SAMN05421852_1189</name>
</gene>
<dbReference type="RefSeq" id="WP_093231166.1">
    <property type="nucleotide sequence ID" value="NZ_FORR01000018.1"/>
</dbReference>
<organism evidence="2 3">
    <name type="scientific">Thermoflavimicrobium dichotomicum</name>
    <dbReference type="NCBI Taxonomy" id="46223"/>
    <lineage>
        <taxon>Bacteria</taxon>
        <taxon>Bacillati</taxon>
        <taxon>Bacillota</taxon>
        <taxon>Bacilli</taxon>
        <taxon>Bacillales</taxon>
        <taxon>Thermoactinomycetaceae</taxon>
        <taxon>Thermoflavimicrobium</taxon>
    </lineage>
</organism>
<sequence length="75" mass="8710">MRWVELLSITVLVVLISGYHWKKIKENERKDKVTFAVLIGVGWILFVLLIFFPDMPGPTQLIQTIFQPLGKLLEK</sequence>
<protein>
    <submittedName>
        <fullName evidence="2">Uncharacterized protein</fullName>
    </submittedName>
</protein>
<proteinExistence type="predicted"/>
<evidence type="ECO:0000256" key="1">
    <source>
        <dbReference type="SAM" id="Phobius"/>
    </source>
</evidence>
<reference evidence="2 3" key="1">
    <citation type="submission" date="2016-10" db="EMBL/GenBank/DDBJ databases">
        <authorList>
            <person name="de Groot N.N."/>
        </authorList>
    </citation>
    <scope>NUCLEOTIDE SEQUENCE [LARGE SCALE GENOMIC DNA]</scope>
    <source>
        <strain evidence="2 3">DSM 44778</strain>
    </source>
</reference>
<evidence type="ECO:0000313" key="3">
    <source>
        <dbReference type="Proteomes" id="UP000199545"/>
    </source>
</evidence>
<feature type="transmembrane region" description="Helical" evidence="1">
    <location>
        <begin position="33"/>
        <end position="52"/>
    </location>
</feature>
<keyword evidence="3" id="KW-1185">Reference proteome</keyword>
<name>A0A1I3TK02_9BACL</name>
<dbReference type="EMBL" id="FORR01000018">
    <property type="protein sequence ID" value="SFJ70882.1"/>
    <property type="molecule type" value="Genomic_DNA"/>
</dbReference>
<dbReference type="OrthoDB" id="2970258at2"/>
<keyword evidence="1" id="KW-0812">Transmembrane</keyword>
<keyword evidence="1" id="KW-0472">Membrane</keyword>
<keyword evidence="1" id="KW-1133">Transmembrane helix</keyword>
<feature type="transmembrane region" description="Helical" evidence="1">
    <location>
        <begin position="6"/>
        <end position="21"/>
    </location>
</feature>
<dbReference type="AlphaFoldDB" id="A0A1I3TK02"/>
<dbReference type="Proteomes" id="UP000199545">
    <property type="component" value="Unassembled WGS sequence"/>
</dbReference>
<accession>A0A1I3TK02</accession>
<dbReference type="STRING" id="46223.SAMN05421852_1189"/>